<evidence type="ECO:0000256" key="2">
    <source>
        <dbReference type="ARBA" id="ARBA00023002"/>
    </source>
</evidence>
<dbReference type="Gene3D" id="3.50.50.60">
    <property type="entry name" value="FAD/NAD(P)-binding domain"/>
    <property type="match status" value="1"/>
</dbReference>
<dbReference type="PANTHER" id="PTHR43260">
    <property type="entry name" value="3-KETOSTEROID-DELTA-1-DEHYDROGENASE"/>
    <property type="match status" value="1"/>
</dbReference>
<dbReference type="OrthoDB" id="9813348at2"/>
<evidence type="ECO:0000313" key="4">
    <source>
        <dbReference type="EMBL" id="RQH07073.1"/>
    </source>
</evidence>
<dbReference type="RefSeq" id="WP_124150965.1">
    <property type="nucleotide sequence ID" value="NZ_RQIS01000006.1"/>
</dbReference>
<dbReference type="InterPro" id="IPR003953">
    <property type="entry name" value="FAD-dep_OxRdtase_2_FAD-bd"/>
</dbReference>
<proteinExistence type="predicted"/>
<feature type="domain" description="FAD-dependent oxidoreductase 2 FAD-binding" evidence="3">
    <location>
        <begin position="25"/>
        <end position="68"/>
    </location>
</feature>
<evidence type="ECO:0000259" key="3">
    <source>
        <dbReference type="Pfam" id="PF00890"/>
    </source>
</evidence>
<gene>
    <name evidence="4" type="ORF">D1Y85_10415</name>
</gene>
<keyword evidence="1" id="KW-0285">Flavoprotein</keyword>
<dbReference type="InterPro" id="IPR036188">
    <property type="entry name" value="FAD/NAD-bd_sf"/>
</dbReference>
<dbReference type="InterPro" id="IPR014614">
    <property type="entry name" value="KsdD_DH"/>
</dbReference>
<dbReference type="GO" id="GO:0016627">
    <property type="term" value="F:oxidoreductase activity, acting on the CH-CH group of donors"/>
    <property type="evidence" value="ECO:0007669"/>
    <property type="project" value="InterPro"/>
</dbReference>
<dbReference type="AlphaFoldDB" id="A0A3N6P140"/>
<evidence type="ECO:0000313" key="5">
    <source>
        <dbReference type="Proteomes" id="UP000272778"/>
    </source>
</evidence>
<dbReference type="EMBL" id="RQIS01000006">
    <property type="protein sequence ID" value="RQH07073.1"/>
    <property type="molecule type" value="Genomic_DNA"/>
</dbReference>
<keyword evidence="2" id="KW-0560">Oxidoreductase</keyword>
<organism evidence="4 5">
    <name type="scientific">Paraburkholderia dinghuensis</name>
    <dbReference type="NCBI Taxonomy" id="2305225"/>
    <lineage>
        <taxon>Bacteria</taxon>
        <taxon>Pseudomonadati</taxon>
        <taxon>Pseudomonadota</taxon>
        <taxon>Betaproteobacteria</taxon>
        <taxon>Burkholderiales</taxon>
        <taxon>Burkholderiaceae</taxon>
        <taxon>Paraburkholderia</taxon>
    </lineage>
</organism>
<accession>A0A3N6P140</accession>
<keyword evidence="5" id="KW-1185">Reference proteome</keyword>
<sequence>MSSFLRWKPFSQILDGPKIPRQITWSPGGLVSDLQSRVLDGAGDAISGLCCVGEAAGFGNGGACGKCSLEGAFLPGRVLTARTAARDVTGKI</sequence>
<protein>
    <submittedName>
        <fullName evidence="4">FAD-binding protein</fullName>
    </submittedName>
</protein>
<name>A0A3N6P140_9BURK</name>
<comment type="caution">
    <text evidence="4">The sequence shown here is derived from an EMBL/GenBank/DDBJ whole genome shotgun (WGS) entry which is preliminary data.</text>
</comment>
<evidence type="ECO:0000256" key="1">
    <source>
        <dbReference type="ARBA" id="ARBA00022630"/>
    </source>
</evidence>
<dbReference type="Pfam" id="PF00890">
    <property type="entry name" value="FAD_binding_2"/>
    <property type="match status" value="1"/>
</dbReference>
<dbReference type="PANTHER" id="PTHR43260:SF1">
    <property type="entry name" value="KSDD-LIKE STEROID DEHYDROGENASE RV0785"/>
    <property type="match status" value="1"/>
</dbReference>
<reference evidence="4 5" key="1">
    <citation type="submission" date="2018-11" db="EMBL/GenBank/DDBJ databases">
        <title>Paraburkholderia sp. DHOA04, isolated from soil.</title>
        <authorList>
            <person name="Gao Z.-H."/>
            <person name="Qiu L.-H."/>
            <person name="Fu J.-C."/>
        </authorList>
    </citation>
    <scope>NUCLEOTIDE SEQUENCE [LARGE SCALE GENOMIC DNA]</scope>
    <source>
        <strain evidence="4 5">DHOA04</strain>
    </source>
</reference>
<dbReference type="Proteomes" id="UP000272778">
    <property type="component" value="Unassembled WGS sequence"/>
</dbReference>